<sequence>MKSQTKQLILSAACEPFGFTYDTLHPDLSGIVDLKTLASRAKELNAAYSGKMNSTVNTPLGAINMSSTNGPDAPTPAFEILKTVKLLPGHSRLKFEDLISGERAGTRFALVEAKLETGGKNSKTVFQGILVHVEYPERFLGRTVIARSGWWKRGRYSGDLKKVDLISRELEEAFTVYSTDQVEARALLSPDRMERLIALERHFSGGKLRGVFEDGHMTLALEAEDQFEAGSIFKTLVDPRRYASALVELGLVCDLIDGFLTRDWVQGRL</sequence>
<name>A0A170PTI2_9ZZZZ</name>
<dbReference type="InterPro" id="IPR021484">
    <property type="entry name" value="DUF3137"/>
</dbReference>
<reference evidence="1" key="1">
    <citation type="submission" date="2015-10" db="EMBL/GenBank/DDBJ databases">
        <authorList>
            <person name="Gilbert D.G."/>
        </authorList>
    </citation>
    <scope>NUCLEOTIDE SEQUENCE</scope>
</reference>
<protein>
    <submittedName>
        <fullName evidence="1">Possible Galanin</fullName>
    </submittedName>
</protein>
<evidence type="ECO:0000313" key="1">
    <source>
        <dbReference type="EMBL" id="CUS56472.1"/>
    </source>
</evidence>
<dbReference type="Pfam" id="PF11335">
    <property type="entry name" value="DUF3137"/>
    <property type="match status" value="1"/>
</dbReference>
<accession>A0A170PTI2</accession>
<dbReference type="AlphaFoldDB" id="A0A170PTI2"/>
<dbReference type="EMBL" id="CZQD01000025">
    <property type="protein sequence ID" value="CUS56472.1"/>
    <property type="molecule type" value="Genomic_DNA"/>
</dbReference>
<organism evidence="1">
    <name type="scientific">hydrothermal vent metagenome</name>
    <dbReference type="NCBI Taxonomy" id="652676"/>
    <lineage>
        <taxon>unclassified sequences</taxon>
        <taxon>metagenomes</taxon>
        <taxon>ecological metagenomes</taxon>
    </lineage>
</organism>
<gene>
    <name evidence="1" type="ORF">MGWOODY_Hyp997</name>
</gene>
<proteinExistence type="predicted"/>